<dbReference type="Pfam" id="PF01081">
    <property type="entry name" value="Aldolase"/>
    <property type="match status" value="1"/>
</dbReference>
<name>A0A939E208_9CORY</name>
<keyword evidence="6 9" id="KW-0456">Lyase</keyword>
<protein>
    <recommendedName>
        <fullName evidence="5">2-dehydro-3-deoxy-phosphogluconate aldolase</fullName>
        <ecNumber evidence="5">4.1.2.14</ecNumber>
    </recommendedName>
</protein>
<evidence type="ECO:0000256" key="1">
    <source>
        <dbReference type="ARBA" id="ARBA00000654"/>
    </source>
</evidence>
<dbReference type="GO" id="GO:0008675">
    <property type="term" value="F:2-dehydro-3-deoxy-phosphogluconate aldolase activity"/>
    <property type="evidence" value="ECO:0007669"/>
    <property type="project" value="UniProtKB-EC"/>
</dbReference>
<dbReference type="InterPro" id="IPR031337">
    <property type="entry name" value="KDPG/KHG_AS_1"/>
</dbReference>
<sequence>MTLDASTRSTLAATTVIPVVVCPDVSRADGLADALVAGGLPVAEVTFRTPGAHTVVSAIADRDDLLVGAGTIVTAAQAEQAIKAGARFIISPGLSEPVVATCRAAGVPVIPGIATATELLHALDLGLDTVKFFPAKTSGGPAAIKALAAPFGTVSFMPTGGISPANLADYLAITQVLAVGGSWMVDARALADGDFAAIRQACRAARELADSIRPRV</sequence>
<evidence type="ECO:0000313" key="10">
    <source>
        <dbReference type="Proteomes" id="UP000664332"/>
    </source>
</evidence>
<evidence type="ECO:0000256" key="4">
    <source>
        <dbReference type="ARBA" id="ARBA00011233"/>
    </source>
</evidence>
<keyword evidence="10" id="KW-1185">Reference proteome</keyword>
<dbReference type="CDD" id="cd00452">
    <property type="entry name" value="KDPG_aldolase"/>
    <property type="match status" value="1"/>
</dbReference>
<dbReference type="Proteomes" id="UP000664332">
    <property type="component" value="Unassembled WGS sequence"/>
</dbReference>
<comment type="catalytic activity">
    <reaction evidence="1">
        <text>2-dehydro-3-deoxy-6-phospho-D-gluconate = D-glyceraldehyde 3-phosphate + pyruvate</text>
        <dbReference type="Rhea" id="RHEA:17089"/>
        <dbReference type="ChEBI" id="CHEBI:15361"/>
        <dbReference type="ChEBI" id="CHEBI:57569"/>
        <dbReference type="ChEBI" id="CHEBI:59776"/>
        <dbReference type="EC" id="4.1.2.14"/>
    </reaction>
</comment>
<reference evidence="9" key="1">
    <citation type="submission" date="2021-03" db="EMBL/GenBank/DDBJ databases">
        <authorList>
            <person name="Sun Q."/>
        </authorList>
    </citation>
    <scope>NUCLEOTIDE SEQUENCE</scope>
    <source>
        <strain evidence="9">CCM 8862</strain>
    </source>
</reference>
<dbReference type="NCBIfam" id="TIGR01182">
    <property type="entry name" value="eda"/>
    <property type="match status" value="1"/>
</dbReference>
<evidence type="ECO:0000256" key="2">
    <source>
        <dbReference type="ARBA" id="ARBA00004736"/>
    </source>
</evidence>
<evidence type="ECO:0000256" key="3">
    <source>
        <dbReference type="ARBA" id="ARBA00006906"/>
    </source>
</evidence>
<dbReference type="RefSeq" id="WP_207118856.1">
    <property type="nucleotide sequence ID" value="NZ_JAFLEQ010000008.1"/>
</dbReference>
<accession>A0A939E208</accession>
<dbReference type="InterPro" id="IPR013785">
    <property type="entry name" value="Aldolase_TIM"/>
</dbReference>
<dbReference type="PANTHER" id="PTHR30246:SF1">
    <property type="entry name" value="2-DEHYDRO-3-DEOXY-6-PHOSPHOGALACTONATE ALDOLASE-RELATED"/>
    <property type="match status" value="1"/>
</dbReference>
<dbReference type="AlphaFoldDB" id="A0A939E208"/>
<gene>
    <name evidence="9" type="primary">eda</name>
    <name evidence="9" type="ORF">JZY06_05180</name>
</gene>
<dbReference type="InterPro" id="IPR031338">
    <property type="entry name" value="KDPG/KHG_AS_2"/>
</dbReference>
<dbReference type="Gene3D" id="3.20.20.70">
    <property type="entry name" value="Aldolase class I"/>
    <property type="match status" value="1"/>
</dbReference>
<comment type="subunit">
    <text evidence="4">Homotrimer.</text>
</comment>
<keyword evidence="8" id="KW-0119">Carbohydrate metabolism</keyword>
<dbReference type="NCBIfam" id="NF004325">
    <property type="entry name" value="PRK05718.1"/>
    <property type="match status" value="1"/>
</dbReference>
<keyword evidence="7" id="KW-0704">Schiff base</keyword>
<comment type="pathway">
    <text evidence="2">Carbohydrate acid metabolism; 2-dehydro-3-deoxy-D-gluconate degradation; D-glyceraldehyde 3-phosphate and pyruvate from 2-dehydro-3-deoxy-D-gluconate: step 2/2.</text>
</comment>
<evidence type="ECO:0000256" key="6">
    <source>
        <dbReference type="ARBA" id="ARBA00023239"/>
    </source>
</evidence>
<proteinExistence type="inferred from homology"/>
<comment type="caution">
    <text evidence="9">The sequence shown here is derived from an EMBL/GenBank/DDBJ whole genome shotgun (WGS) entry which is preliminary data.</text>
</comment>
<dbReference type="InterPro" id="IPR000887">
    <property type="entry name" value="Aldlse_KDPG_KHG"/>
</dbReference>
<evidence type="ECO:0000256" key="8">
    <source>
        <dbReference type="ARBA" id="ARBA00023277"/>
    </source>
</evidence>
<dbReference type="PANTHER" id="PTHR30246">
    <property type="entry name" value="2-KETO-3-DEOXY-6-PHOSPHOGLUCONATE ALDOLASE"/>
    <property type="match status" value="1"/>
</dbReference>
<dbReference type="SUPFAM" id="SSF51569">
    <property type="entry name" value="Aldolase"/>
    <property type="match status" value="1"/>
</dbReference>
<dbReference type="EMBL" id="JAFLEQ010000008">
    <property type="protein sequence ID" value="MBN9644012.1"/>
    <property type="molecule type" value="Genomic_DNA"/>
</dbReference>
<dbReference type="EC" id="4.1.2.14" evidence="5"/>
<dbReference type="PROSITE" id="PS00160">
    <property type="entry name" value="ALDOLASE_KDPG_KHG_2"/>
    <property type="match status" value="1"/>
</dbReference>
<organism evidence="9 10">
    <name type="scientific">Corynebacterium mendelii</name>
    <dbReference type="NCBI Taxonomy" id="2765362"/>
    <lineage>
        <taxon>Bacteria</taxon>
        <taxon>Bacillati</taxon>
        <taxon>Actinomycetota</taxon>
        <taxon>Actinomycetes</taxon>
        <taxon>Mycobacteriales</taxon>
        <taxon>Corynebacteriaceae</taxon>
        <taxon>Corynebacterium</taxon>
    </lineage>
</organism>
<evidence type="ECO:0000256" key="5">
    <source>
        <dbReference type="ARBA" id="ARBA00013063"/>
    </source>
</evidence>
<comment type="similarity">
    <text evidence="3">Belongs to the KHG/KDPG aldolase family.</text>
</comment>
<evidence type="ECO:0000313" key="9">
    <source>
        <dbReference type="EMBL" id="MBN9644012.1"/>
    </source>
</evidence>
<dbReference type="PROSITE" id="PS00159">
    <property type="entry name" value="ALDOLASE_KDPG_KHG_1"/>
    <property type="match status" value="1"/>
</dbReference>
<evidence type="ECO:0000256" key="7">
    <source>
        <dbReference type="ARBA" id="ARBA00023270"/>
    </source>
</evidence>